<protein>
    <recommendedName>
        <fullName evidence="4">Secreted protein</fullName>
    </recommendedName>
</protein>
<evidence type="ECO:0000256" key="1">
    <source>
        <dbReference type="SAM" id="MobiDB-lite"/>
    </source>
</evidence>
<feature type="region of interest" description="Disordered" evidence="1">
    <location>
        <begin position="155"/>
        <end position="255"/>
    </location>
</feature>
<name>A0A5B0RC40_PUCGR</name>
<comment type="caution">
    <text evidence="2">The sequence shown here is derived from an EMBL/GenBank/DDBJ whole genome shotgun (WGS) entry which is preliminary data.</text>
</comment>
<reference evidence="2 3" key="1">
    <citation type="submission" date="2019-05" db="EMBL/GenBank/DDBJ databases">
        <title>Emergence of the Ug99 lineage of the wheat stem rust pathogen through somatic hybridization.</title>
        <authorList>
            <person name="Li F."/>
            <person name="Upadhyaya N.M."/>
            <person name="Sperschneider J."/>
            <person name="Matny O."/>
            <person name="Nguyen-Phuc H."/>
            <person name="Mago R."/>
            <person name="Raley C."/>
            <person name="Miller M.E."/>
            <person name="Silverstein K.A.T."/>
            <person name="Henningsen E."/>
            <person name="Hirsch C.D."/>
            <person name="Visser B."/>
            <person name="Pretorius Z.A."/>
            <person name="Steffenson B.J."/>
            <person name="Schwessinger B."/>
            <person name="Dodds P.N."/>
            <person name="Figueroa M."/>
        </authorList>
    </citation>
    <scope>NUCLEOTIDE SEQUENCE [LARGE SCALE GENOMIC DNA]</scope>
    <source>
        <strain evidence="2 3">Ug99</strain>
    </source>
</reference>
<sequence>MFIGVQSFSTSLGTSFKINIYSELSENMGFINLAIFSSSMILLCSNLVIANWDPATGHLHDYRPSQNWMNEHKDGSKCYKAIQVAECAQNTRLAYPNVQLFATFNVDHSDDNYHGCPYGTCCAYTDLPSPSDMEADFTNYHSFFWHGLGGISGPGTNPIANPQTGAFGWESSDGKFHEGKPDVSQEQKNHDSNYPGFKLPPAWSNVEYPNQSSPAQPKCGQADGDNLDPGQVHGSYGNYEPAPASSYKAPPTHLA</sequence>
<dbReference type="AlphaFoldDB" id="A0A5B0RC40"/>
<dbReference type="Proteomes" id="UP000325313">
    <property type="component" value="Unassembled WGS sequence"/>
</dbReference>
<feature type="compositionally biased region" description="Polar residues" evidence="1">
    <location>
        <begin position="155"/>
        <end position="164"/>
    </location>
</feature>
<dbReference type="PANTHER" id="PTHR35396">
    <property type="entry name" value="SMALL SECRETED PROTEIN"/>
    <property type="match status" value="1"/>
</dbReference>
<gene>
    <name evidence="2" type="ORF">PGTUg99_036888</name>
</gene>
<evidence type="ECO:0000313" key="3">
    <source>
        <dbReference type="Proteomes" id="UP000325313"/>
    </source>
</evidence>
<accession>A0A5B0RC40</accession>
<proteinExistence type="predicted"/>
<feature type="compositionally biased region" description="Basic and acidic residues" evidence="1">
    <location>
        <begin position="172"/>
        <end position="191"/>
    </location>
</feature>
<dbReference type="EMBL" id="VDEP01000236">
    <property type="protein sequence ID" value="KAA1122344.1"/>
    <property type="molecule type" value="Genomic_DNA"/>
</dbReference>
<evidence type="ECO:0000313" key="2">
    <source>
        <dbReference type="EMBL" id="KAA1122344.1"/>
    </source>
</evidence>
<evidence type="ECO:0008006" key="4">
    <source>
        <dbReference type="Google" id="ProtNLM"/>
    </source>
</evidence>
<dbReference type="PANTHER" id="PTHR35396:SF1">
    <property type="entry name" value="SMALL SECRETED PROTEIN"/>
    <property type="match status" value="1"/>
</dbReference>
<organism evidence="2 3">
    <name type="scientific">Puccinia graminis f. sp. tritici</name>
    <dbReference type="NCBI Taxonomy" id="56615"/>
    <lineage>
        <taxon>Eukaryota</taxon>
        <taxon>Fungi</taxon>
        <taxon>Dikarya</taxon>
        <taxon>Basidiomycota</taxon>
        <taxon>Pucciniomycotina</taxon>
        <taxon>Pucciniomycetes</taxon>
        <taxon>Pucciniales</taxon>
        <taxon>Pucciniaceae</taxon>
        <taxon>Puccinia</taxon>
    </lineage>
</organism>